<dbReference type="Pfam" id="PF02929">
    <property type="entry name" value="Bgal_small_N"/>
    <property type="match status" value="1"/>
</dbReference>
<proteinExistence type="inferred from homology"/>
<dbReference type="Gene3D" id="2.70.98.10">
    <property type="match status" value="1"/>
</dbReference>
<dbReference type="AlphaFoldDB" id="A0A2X0K1A9"/>
<dbReference type="PANTHER" id="PTHR46323:SF2">
    <property type="entry name" value="BETA-GALACTOSIDASE"/>
    <property type="match status" value="1"/>
</dbReference>
<gene>
    <name evidence="10" type="ORF">DN069_33505</name>
</gene>
<dbReference type="SUPFAM" id="SSF74650">
    <property type="entry name" value="Galactose mutarotase-like"/>
    <property type="match status" value="1"/>
</dbReference>
<dbReference type="InterPro" id="IPR014718">
    <property type="entry name" value="GH-type_carb-bd"/>
</dbReference>
<dbReference type="SMART" id="SM01038">
    <property type="entry name" value="Bgal_small_N"/>
    <property type="match status" value="1"/>
</dbReference>
<dbReference type="InterPro" id="IPR017853">
    <property type="entry name" value="GH"/>
</dbReference>
<dbReference type="InterPro" id="IPR008979">
    <property type="entry name" value="Galactose-bd-like_sf"/>
</dbReference>
<dbReference type="Gene3D" id="2.60.40.10">
    <property type="entry name" value="Immunoglobulins"/>
    <property type="match status" value="2"/>
</dbReference>
<dbReference type="PROSITE" id="PS00608">
    <property type="entry name" value="GLYCOSYL_HYDROL_F2_2"/>
    <property type="match status" value="1"/>
</dbReference>
<dbReference type="InterPro" id="IPR050347">
    <property type="entry name" value="Bact_Beta-galactosidase"/>
</dbReference>
<dbReference type="GO" id="GO:0030246">
    <property type="term" value="F:carbohydrate binding"/>
    <property type="evidence" value="ECO:0007669"/>
    <property type="project" value="InterPro"/>
</dbReference>
<comment type="catalytic activity">
    <reaction evidence="1">
        <text>Hydrolysis of terminal non-reducing beta-D-galactose residues in beta-D-galactosides.</text>
        <dbReference type="EC" id="3.2.1.23"/>
    </reaction>
</comment>
<keyword evidence="6" id="KW-0326">Glycosidase</keyword>
<dbReference type="Pfam" id="PF16353">
    <property type="entry name" value="LacZ_4"/>
    <property type="match status" value="1"/>
</dbReference>
<dbReference type="Pfam" id="PF02836">
    <property type="entry name" value="Glyco_hydro_2_C"/>
    <property type="match status" value="1"/>
</dbReference>
<accession>A0A2X0K1A9</accession>
<sequence>MRLPYFVDPAPSEGAVGSRATGVSDAPGLSLDGHWQFRLRPDAGDLGDAFAVEPFPAAPSTDAGWSELPVPAHWQLHGHGSPAYTNVSYPFPIDPPFVPDENPTGEYRRAFDLPDDWPGLAPGPQPGGRTLLRFDGVDSCYRVWLNGVALGHAKGSRLAHEFEVGHLLRPGRNTVAVRVHQWSSGSYLEDQDMWWLSGIFRSVTLLARPEPALDDVFVRAGWDHTTGAGTLAITTCGPGVRLDVPELGLHDADPAGPHVLPGTEPWTAETPRLYEAVLHTDREQVRLRVGFRTVAVTDGLLTVNGRPITFRGVNRHEWHPEHGRALDRATMLADVLLMKRHNINAVRTSHYPPHPDFLDLCDEYGLWVIDECDLETHGFEQVGWRGNPSADPRWRDALLDRIQRTVERDKNHPSVIVWSLGNESGTGDNLAAMAHWCRARDPERPVHYEGDHDSGYVDLYSRMYASHEEVDAIGRRAEPAPADPALDAHRRDLPFVLCEYAHAMGNGPGGLSEYQRLFERHARVQGGFVWEWIDHGIARTAADGRRWYAYGGDFDEPLHDGNFVADGLLFPDRTPSPGLLEFAKVIEPVRLEADPADGSLRVTNLHDFRSLDHLALSWRLEDSDGRVLEDGTLEVPDLAAGQACTLPLSAGAHGSPVRSAPAGSWLTVSAVLAADEPWADAGHEVAWAQLAAGQESRTGALSPAPGSARGGARPGVRPTARPVVDDAGQVRVGPAVFSATGALGELAGLPVAVARLDVWRAPTDNDLGGGEQSLARIWQRAGLDRLRHRTVSAAIDGDGFTVRTRVAAAASDRGLLTTYGWREQDGCLRLDLTVEPDGDWSGLALPRIGLQLAVALGCAEVGWYGLGPGESYRDSRAAARLGAWSSPFEALQTPYLMPQENGNRSQVRWAEFTDAGGRGLRVTGDPVFDFAARPWSGAALAAARHPHELSPDGLLHLSLDLAHDGLGSASCGPGPLPEHRLHPRKDQLSLLLSPV</sequence>
<dbReference type="Proteomes" id="UP000248889">
    <property type="component" value="Unassembled WGS sequence"/>
</dbReference>
<dbReference type="PROSITE" id="PS00719">
    <property type="entry name" value="GLYCOSYL_HYDROL_F2_1"/>
    <property type="match status" value="1"/>
</dbReference>
<dbReference type="OrthoDB" id="9762066at2"/>
<feature type="region of interest" description="Disordered" evidence="8">
    <location>
        <begin position="696"/>
        <end position="722"/>
    </location>
</feature>
<evidence type="ECO:0000313" key="10">
    <source>
        <dbReference type="EMBL" id="RAG81309.1"/>
    </source>
</evidence>
<comment type="caution">
    <text evidence="10">The sequence shown here is derived from an EMBL/GenBank/DDBJ whole genome shotgun (WGS) entry which is preliminary data.</text>
</comment>
<dbReference type="InterPro" id="IPR036156">
    <property type="entry name" value="Beta-gal/glucu_dom_sf"/>
</dbReference>
<dbReference type="GO" id="GO:0004565">
    <property type="term" value="F:beta-galactosidase activity"/>
    <property type="evidence" value="ECO:0007669"/>
    <property type="project" value="UniProtKB-EC"/>
</dbReference>
<dbReference type="Gene3D" id="3.20.20.80">
    <property type="entry name" value="Glycosidases"/>
    <property type="match status" value="1"/>
</dbReference>
<dbReference type="EC" id="3.2.1.23" evidence="3"/>
<keyword evidence="11" id="KW-1185">Reference proteome</keyword>
<dbReference type="InterPro" id="IPR011013">
    <property type="entry name" value="Gal_mutarotase_sf_dom"/>
</dbReference>
<dbReference type="Gene3D" id="2.60.120.260">
    <property type="entry name" value="Galactose-binding domain-like"/>
    <property type="match status" value="1"/>
</dbReference>
<evidence type="ECO:0000256" key="5">
    <source>
        <dbReference type="ARBA" id="ARBA00022801"/>
    </source>
</evidence>
<feature type="domain" description="Beta galactosidase small chain/" evidence="9">
    <location>
        <begin position="731"/>
        <end position="993"/>
    </location>
</feature>
<name>A0A2X0K1A9_9ACTN</name>
<keyword evidence="5" id="KW-0378">Hydrolase</keyword>
<dbReference type="InterPro" id="IPR023230">
    <property type="entry name" value="Glyco_hydro_2_CS"/>
</dbReference>
<dbReference type="SUPFAM" id="SSF49785">
    <property type="entry name" value="Galactose-binding domain-like"/>
    <property type="match status" value="1"/>
</dbReference>
<evidence type="ECO:0000256" key="4">
    <source>
        <dbReference type="ARBA" id="ARBA00013303"/>
    </source>
</evidence>
<dbReference type="EMBL" id="QKYN01000166">
    <property type="protein sequence ID" value="RAG81309.1"/>
    <property type="molecule type" value="Genomic_DNA"/>
</dbReference>
<dbReference type="InterPro" id="IPR023232">
    <property type="entry name" value="Glyco_hydro_2_AS"/>
</dbReference>
<evidence type="ECO:0000256" key="7">
    <source>
        <dbReference type="ARBA" id="ARBA00032230"/>
    </source>
</evidence>
<dbReference type="Pfam" id="PF02837">
    <property type="entry name" value="Glyco_hydro_2_N"/>
    <property type="match status" value="1"/>
</dbReference>
<evidence type="ECO:0000259" key="9">
    <source>
        <dbReference type="SMART" id="SM01038"/>
    </source>
</evidence>
<dbReference type="InterPro" id="IPR013783">
    <property type="entry name" value="Ig-like_fold"/>
</dbReference>
<dbReference type="InterPro" id="IPR006101">
    <property type="entry name" value="Glyco_hydro_2"/>
</dbReference>
<dbReference type="GO" id="GO:0009341">
    <property type="term" value="C:beta-galactosidase complex"/>
    <property type="evidence" value="ECO:0007669"/>
    <property type="project" value="InterPro"/>
</dbReference>
<dbReference type="InterPro" id="IPR032312">
    <property type="entry name" value="LacZ_4"/>
</dbReference>
<dbReference type="InterPro" id="IPR006103">
    <property type="entry name" value="Glyco_hydro_2_cat"/>
</dbReference>
<evidence type="ECO:0000256" key="1">
    <source>
        <dbReference type="ARBA" id="ARBA00001412"/>
    </source>
</evidence>
<organism evidence="10 11">
    <name type="scientific">Streptacidiphilus pinicola</name>
    <dbReference type="NCBI Taxonomy" id="2219663"/>
    <lineage>
        <taxon>Bacteria</taxon>
        <taxon>Bacillati</taxon>
        <taxon>Actinomycetota</taxon>
        <taxon>Actinomycetes</taxon>
        <taxon>Kitasatosporales</taxon>
        <taxon>Streptomycetaceae</taxon>
        <taxon>Streptacidiphilus</taxon>
    </lineage>
</organism>
<evidence type="ECO:0000256" key="6">
    <source>
        <dbReference type="ARBA" id="ARBA00023295"/>
    </source>
</evidence>
<evidence type="ECO:0000313" key="11">
    <source>
        <dbReference type="Proteomes" id="UP000248889"/>
    </source>
</evidence>
<dbReference type="PRINTS" id="PR00132">
    <property type="entry name" value="GLHYDRLASE2"/>
</dbReference>
<evidence type="ECO:0000256" key="2">
    <source>
        <dbReference type="ARBA" id="ARBA00007401"/>
    </source>
</evidence>
<dbReference type="RefSeq" id="WP_111507013.1">
    <property type="nucleotide sequence ID" value="NZ_QKYN01000166.1"/>
</dbReference>
<dbReference type="InterPro" id="IPR006104">
    <property type="entry name" value="Glyco_hydro_2_N"/>
</dbReference>
<comment type="similarity">
    <text evidence="2">Belongs to the glycosyl hydrolase 2 family.</text>
</comment>
<dbReference type="PANTHER" id="PTHR46323">
    <property type="entry name" value="BETA-GALACTOSIDASE"/>
    <property type="match status" value="1"/>
</dbReference>
<evidence type="ECO:0000256" key="8">
    <source>
        <dbReference type="SAM" id="MobiDB-lite"/>
    </source>
</evidence>
<evidence type="ECO:0000256" key="3">
    <source>
        <dbReference type="ARBA" id="ARBA00012756"/>
    </source>
</evidence>
<dbReference type="GO" id="GO:0005990">
    <property type="term" value="P:lactose catabolic process"/>
    <property type="evidence" value="ECO:0007669"/>
    <property type="project" value="TreeGrafter"/>
</dbReference>
<dbReference type="SUPFAM" id="SSF51445">
    <property type="entry name" value="(Trans)glycosidases"/>
    <property type="match status" value="1"/>
</dbReference>
<dbReference type="InterPro" id="IPR004199">
    <property type="entry name" value="B-gal_small/dom_5"/>
</dbReference>
<protein>
    <recommendedName>
        <fullName evidence="4">Beta-galactosidase</fullName>
        <ecNumber evidence="3">3.2.1.23</ecNumber>
    </recommendedName>
    <alternativeName>
        <fullName evidence="7">Lactase</fullName>
    </alternativeName>
</protein>
<dbReference type="SUPFAM" id="SSF49303">
    <property type="entry name" value="beta-Galactosidase/glucuronidase domain"/>
    <property type="match status" value="2"/>
</dbReference>
<reference evidence="10 11" key="1">
    <citation type="submission" date="2018-06" db="EMBL/GenBank/DDBJ databases">
        <title>Streptacidiphilus pinicola sp. nov., isolated from pine grove soil.</title>
        <authorList>
            <person name="Roh S.G."/>
            <person name="Park S."/>
            <person name="Kim M.-K."/>
            <person name="Yun B.-R."/>
            <person name="Park J."/>
            <person name="Kim M.J."/>
            <person name="Kim Y.S."/>
            <person name="Kim S.B."/>
        </authorList>
    </citation>
    <scope>NUCLEOTIDE SEQUENCE [LARGE SCALE GENOMIC DNA]</scope>
    <source>
        <strain evidence="10 11">MMS16-CNU450</strain>
    </source>
</reference>